<keyword evidence="4 8" id="KW-0732">Signal</keyword>
<dbReference type="AlphaFoldDB" id="A0A1M4W0E3"/>
<dbReference type="OrthoDB" id="9803054at2"/>
<dbReference type="RefSeq" id="WP_083588574.1">
    <property type="nucleotide sequence ID" value="NZ_FQUV01000002.1"/>
</dbReference>
<dbReference type="Proteomes" id="UP000184144">
    <property type="component" value="Unassembled WGS sequence"/>
</dbReference>
<evidence type="ECO:0000256" key="5">
    <source>
        <dbReference type="ARBA" id="ARBA00022737"/>
    </source>
</evidence>
<dbReference type="Gene3D" id="2.40.160.50">
    <property type="entry name" value="membrane protein fhac: a member of the omp85/tpsb transporter family"/>
    <property type="match status" value="1"/>
</dbReference>
<dbReference type="PIRSF" id="PIRSF006076">
    <property type="entry name" value="OM_assembly_OMP85"/>
    <property type="match status" value="1"/>
</dbReference>
<evidence type="ECO:0000256" key="6">
    <source>
        <dbReference type="ARBA" id="ARBA00023136"/>
    </source>
</evidence>
<feature type="domain" description="POTRA" evidence="10">
    <location>
        <begin position="113"/>
        <end position="190"/>
    </location>
</feature>
<evidence type="ECO:0000256" key="1">
    <source>
        <dbReference type="ARBA" id="ARBA00004370"/>
    </source>
</evidence>
<evidence type="ECO:0000256" key="7">
    <source>
        <dbReference type="ARBA" id="ARBA00023237"/>
    </source>
</evidence>
<keyword evidence="7 8" id="KW-0998">Cell outer membrane</keyword>
<keyword evidence="3 8" id="KW-0812">Transmembrane</keyword>
<accession>A0A1M4W0E3</accession>
<keyword evidence="2 8" id="KW-1134">Transmembrane beta strand</keyword>
<feature type="domain" description="POTRA" evidence="10">
    <location>
        <begin position="366"/>
        <end position="439"/>
    </location>
</feature>
<evidence type="ECO:0000313" key="11">
    <source>
        <dbReference type="EMBL" id="SHE74667.1"/>
    </source>
</evidence>
<dbReference type="GO" id="GO:0009279">
    <property type="term" value="C:cell outer membrane"/>
    <property type="evidence" value="ECO:0007669"/>
    <property type="project" value="UniProtKB-SubCell"/>
</dbReference>
<evidence type="ECO:0000256" key="9">
    <source>
        <dbReference type="NCBIfam" id="TIGR03303"/>
    </source>
</evidence>
<organism evidence="11 12">
    <name type="scientific">Litoreibacter ascidiaceicola</name>
    <dbReference type="NCBI Taxonomy" id="1486859"/>
    <lineage>
        <taxon>Bacteria</taxon>
        <taxon>Pseudomonadati</taxon>
        <taxon>Pseudomonadota</taxon>
        <taxon>Alphaproteobacteria</taxon>
        <taxon>Rhodobacterales</taxon>
        <taxon>Roseobacteraceae</taxon>
        <taxon>Litoreibacter</taxon>
    </lineage>
</organism>
<dbReference type="GO" id="GO:0043165">
    <property type="term" value="P:Gram-negative-bacterium-type cell outer membrane assembly"/>
    <property type="evidence" value="ECO:0007669"/>
    <property type="project" value="UniProtKB-UniRule"/>
</dbReference>
<dbReference type="PROSITE" id="PS51779">
    <property type="entry name" value="POTRA"/>
    <property type="match status" value="3"/>
</dbReference>
<comment type="subunit">
    <text evidence="8">Part of the Bam complex.</text>
</comment>
<dbReference type="HAMAP" id="MF_01430">
    <property type="entry name" value="OM_assembly_BamA"/>
    <property type="match status" value="1"/>
</dbReference>
<dbReference type="NCBIfam" id="TIGR03303">
    <property type="entry name" value="OM_YaeT"/>
    <property type="match status" value="1"/>
</dbReference>
<comment type="function">
    <text evidence="8">Part of the outer membrane protein assembly complex, which is involved in assembly and insertion of beta-barrel proteins into the outer membrane.</text>
</comment>
<dbReference type="EMBL" id="FQUV01000002">
    <property type="protein sequence ID" value="SHE74667.1"/>
    <property type="molecule type" value="Genomic_DNA"/>
</dbReference>
<dbReference type="PANTHER" id="PTHR12815:SF23">
    <property type="entry name" value="OUTER MEMBRANE PROTEIN ASSEMBLY FACTOR BAMA"/>
    <property type="match status" value="1"/>
</dbReference>
<dbReference type="Pfam" id="PF01103">
    <property type="entry name" value="Omp85"/>
    <property type="match status" value="1"/>
</dbReference>
<evidence type="ECO:0000256" key="2">
    <source>
        <dbReference type="ARBA" id="ARBA00022452"/>
    </source>
</evidence>
<protein>
    <recommendedName>
        <fullName evidence="8 9">Outer membrane protein assembly factor BamA</fullName>
    </recommendedName>
</protein>
<feature type="chain" id="PRO_5013407126" description="Outer membrane protein assembly factor BamA" evidence="8">
    <location>
        <begin position="30"/>
        <end position="783"/>
    </location>
</feature>
<evidence type="ECO:0000256" key="4">
    <source>
        <dbReference type="ARBA" id="ARBA00022729"/>
    </source>
</evidence>
<dbReference type="Gene3D" id="3.10.20.310">
    <property type="entry name" value="membrane protein fhac"/>
    <property type="match status" value="5"/>
</dbReference>
<dbReference type="InterPro" id="IPR034746">
    <property type="entry name" value="POTRA"/>
</dbReference>
<dbReference type="InterPro" id="IPR000184">
    <property type="entry name" value="Bac_surfAg_D15"/>
</dbReference>
<keyword evidence="5 8" id="KW-0677">Repeat</keyword>
<keyword evidence="6 8" id="KW-0472">Membrane</keyword>
<evidence type="ECO:0000313" key="12">
    <source>
        <dbReference type="Proteomes" id="UP000184144"/>
    </source>
</evidence>
<dbReference type="Pfam" id="PF07244">
    <property type="entry name" value="POTRA"/>
    <property type="match status" value="5"/>
</dbReference>
<keyword evidence="12" id="KW-1185">Reference proteome</keyword>
<proteinExistence type="inferred from homology"/>
<comment type="similarity">
    <text evidence="8">Belongs to the BamA family.</text>
</comment>
<evidence type="ECO:0000256" key="3">
    <source>
        <dbReference type="ARBA" id="ARBA00022692"/>
    </source>
</evidence>
<dbReference type="InterPro" id="IPR039910">
    <property type="entry name" value="D15-like"/>
</dbReference>
<evidence type="ECO:0000256" key="8">
    <source>
        <dbReference type="HAMAP-Rule" id="MF_01430"/>
    </source>
</evidence>
<dbReference type="GO" id="GO:0051205">
    <property type="term" value="P:protein insertion into membrane"/>
    <property type="evidence" value="ECO:0007669"/>
    <property type="project" value="UniProtKB-UniRule"/>
</dbReference>
<reference evidence="12" key="1">
    <citation type="submission" date="2016-11" db="EMBL/GenBank/DDBJ databases">
        <authorList>
            <person name="Varghese N."/>
            <person name="Submissions S."/>
        </authorList>
    </citation>
    <scope>NUCLEOTIDE SEQUENCE [LARGE SCALE GENOMIC DNA]</scope>
    <source>
        <strain evidence="12">DSM 100566</strain>
    </source>
</reference>
<name>A0A1M4W0E3_9RHOB</name>
<dbReference type="InterPro" id="IPR023707">
    <property type="entry name" value="OM_assembly_BamA"/>
</dbReference>
<dbReference type="STRING" id="1486859.SAMN05444273_102446"/>
<evidence type="ECO:0000259" key="10">
    <source>
        <dbReference type="PROSITE" id="PS51779"/>
    </source>
</evidence>
<feature type="domain" description="POTRA" evidence="10">
    <location>
        <begin position="45"/>
        <end position="112"/>
    </location>
</feature>
<dbReference type="PANTHER" id="PTHR12815">
    <property type="entry name" value="SORTING AND ASSEMBLY MACHINERY SAMM50 PROTEIN FAMILY MEMBER"/>
    <property type="match status" value="1"/>
</dbReference>
<dbReference type="InterPro" id="IPR010827">
    <property type="entry name" value="BamA/TamA_POTRA"/>
</dbReference>
<gene>
    <name evidence="8" type="primary">bamA</name>
    <name evidence="11" type="ORF">SAMN05444273_102446</name>
</gene>
<comment type="subcellular location">
    <subcellularLocation>
        <location evidence="8">Cell outer membrane</location>
    </subcellularLocation>
    <subcellularLocation>
        <location evidence="1">Membrane</location>
    </subcellularLocation>
</comment>
<feature type="signal peptide" evidence="8">
    <location>
        <begin position="1"/>
        <end position="29"/>
    </location>
</feature>
<sequence precursor="true">MKIAKATQNARQFIQIQCVRAALSGLAIAAVSSAVPLTPAFAQSFPISSIQIDGNQRIEDATILSYLRLERGKSATAGELNDAIQRLQRSGLFETVDVVPVGNRLVVTVTEYPTINRVNIEGNKRLKDADLIPLLKSQSRRVYSPATAEADAALLAEGYSQAGRIAATVTPRIIPRSNNRVDLVFEVAEGDVVEVERISFIGNRAYSDRRLRRVIESKQAGFLRSIIQSDTFVGDRIAFDRQLLRDFYLSRGYVDFQVLSSTPELTRQRDGYFVSFKVREGQQFKVGRVTTYSDLPEIDADEYHKVARLKDGEVYSPAKIENTITRMERLALRQGLNFVRVEPRITRNDADVTLDVEFALIRGPRVFVERIDIEGNATTLDRVVRRQFNTVEGDPFNPREIRDAAERIRALGYFSTADVNTRQGSGPEQVVVDVDVEETTTGSLGFGVSYGADAGASLSVNFKERNFLGRGQTLSFSFDTGSDNKNTSVDFIEPSFLGRDLSLGLNAYYRTTDSQYADYDTQNVGFEPSIEFPVSENGRLRLSYRISKDSIKNVNATTSNIIRRDESSAFTSALGVLYSYDTRRTGLNPNGGVLLRFGQQIAGVGGGLKYLQTTGLVSAETRVAREEVTLRAQFEFGANTRLTGNSRITERFFLGSSKLRGFDGAGVGPRDLTSANQDALGGNYFAVARLEADFPLGLPEEYGIRGGVFFDVGSLWGLDDTNTGTNAVPGAAVDDGFKIRSVIGVSLLWDTQIGPLRFNFSKALVKEDYDKERSFDLTVSTKF</sequence>